<dbReference type="AlphaFoldDB" id="A0A0M3IPP0"/>
<reference evidence="2" key="1">
    <citation type="submission" date="2017-02" db="UniProtKB">
        <authorList>
            <consortium name="WormBaseParasite"/>
        </authorList>
    </citation>
    <scope>IDENTIFICATION</scope>
</reference>
<organism evidence="1 2">
    <name type="scientific">Ascaris lumbricoides</name>
    <name type="common">Giant roundworm</name>
    <dbReference type="NCBI Taxonomy" id="6252"/>
    <lineage>
        <taxon>Eukaryota</taxon>
        <taxon>Metazoa</taxon>
        <taxon>Ecdysozoa</taxon>
        <taxon>Nematoda</taxon>
        <taxon>Chromadorea</taxon>
        <taxon>Rhabditida</taxon>
        <taxon>Spirurina</taxon>
        <taxon>Ascaridomorpha</taxon>
        <taxon>Ascaridoidea</taxon>
        <taxon>Ascarididae</taxon>
        <taxon>Ascaris</taxon>
    </lineage>
</organism>
<name>A0A0M3IPP0_ASCLU</name>
<evidence type="ECO:0000313" key="1">
    <source>
        <dbReference type="Proteomes" id="UP000036681"/>
    </source>
</evidence>
<evidence type="ECO:0000313" key="2">
    <source>
        <dbReference type="WBParaSite" id="ALUE_0002071801-mRNA-1"/>
    </source>
</evidence>
<proteinExistence type="predicted"/>
<accession>A0A0M3IPP0</accession>
<keyword evidence="1" id="KW-1185">Reference proteome</keyword>
<sequence length="38" mass="4690">MLNAVPNHKENHRKEIIKFFEVPFLLSEHCYLWLIHNK</sequence>
<protein>
    <submittedName>
        <fullName evidence="2">Transposase</fullName>
    </submittedName>
</protein>
<dbReference type="WBParaSite" id="ALUE_0002071801-mRNA-1">
    <property type="protein sequence ID" value="ALUE_0002071801-mRNA-1"/>
    <property type="gene ID" value="ALUE_0002071801"/>
</dbReference>
<dbReference type="Proteomes" id="UP000036681">
    <property type="component" value="Unplaced"/>
</dbReference>